<dbReference type="InterPro" id="IPR000357">
    <property type="entry name" value="HEAT"/>
</dbReference>
<evidence type="ECO:0000259" key="5">
    <source>
        <dbReference type="SMART" id="SM01302"/>
    </source>
</evidence>
<dbReference type="InterPro" id="IPR029347">
    <property type="entry name" value="Raptor_N"/>
</dbReference>
<comment type="similarity">
    <text evidence="1">Belongs to the WD repeat RAPTOR family.</text>
</comment>
<organism evidence="6 7">
    <name type="scientific">Ceratosolen solmsi marchali</name>
    <dbReference type="NCBI Taxonomy" id="326594"/>
    <lineage>
        <taxon>Eukaryota</taxon>
        <taxon>Metazoa</taxon>
        <taxon>Ecdysozoa</taxon>
        <taxon>Arthropoda</taxon>
        <taxon>Hexapoda</taxon>
        <taxon>Insecta</taxon>
        <taxon>Pterygota</taxon>
        <taxon>Neoptera</taxon>
        <taxon>Endopterygota</taxon>
        <taxon>Hymenoptera</taxon>
        <taxon>Apocrita</taxon>
        <taxon>Proctotrupomorpha</taxon>
        <taxon>Chalcidoidea</taxon>
        <taxon>Agaonidae</taxon>
        <taxon>Agaoninae</taxon>
        <taxon>Ceratosolen</taxon>
    </lineage>
</organism>
<dbReference type="InterPro" id="IPR004083">
    <property type="entry name" value="Raptor"/>
</dbReference>
<dbReference type="GO" id="GO:0010506">
    <property type="term" value="P:regulation of autophagy"/>
    <property type="evidence" value="ECO:0007669"/>
    <property type="project" value="TreeGrafter"/>
</dbReference>
<dbReference type="PANTHER" id="PTHR12848">
    <property type="entry name" value="REGULATORY-ASSOCIATED PROTEIN OF MTOR"/>
    <property type="match status" value="1"/>
</dbReference>
<dbReference type="GO" id="GO:0071230">
    <property type="term" value="P:cellular response to amino acid stimulus"/>
    <property type="evidence" value="ECO:0007669"/>
    <property type="project" value="TreeGrafter"/>
</dbReference>
<evidence type="ECO:0000256" key="2">
    <source>
        <dbReference type="ARBA" id="ARBA00022574"/>
    </source>
</evidence>
<evidence type="ECO:0000256" key="3">
    <source>
        <dbReference type="ARBA" id="ARBA00022737"/>
    </source>
</evidence>
<evidence type="ECO:0000256" key="1">
    <source>
        <dbReference type="ARBA" id="ARBA00009257"/>
    </source>
</evidence>
<dbReference type="RefSeq" id="XP_011498097.1">
    <property type="nucleotide sequence ID" value="XM_011499795.1"/>
</dbReference>
<accession>A0AAJ6YHC8</accession>
<dbReference type="GO" id="GO:0009267">
    <property type="term" value="P:cellular response to starvation"/>
    <property type="evidence" value="ECO:0007669"/>
    <property type="project" value="TreeGrafter"/>
</dbReference>
<dbReference type="PRINTS" id="PR01547">
    <property type="entry name" value="YEAST176DUF"/>
</dbReference>
<evidence type="ECO:0000256" key="4">
    <source>
        <dbReference type="SAM" id="MobiDB-lite"/>
    </source>
</evidence>
<dbReference type="InterPro" id="IPR016024">
    <property type="entry name" value="ARM-type_fold"/>
</dbReference>
<dbReference type="Gene3D" id="2.130.10.10">
    <property type="entry name" value="YVTN repeat-like/Quinoprotein amine dehydrogenase"/>
    <property type="match status" value="2"/>
</dbReference>
<protein>
    <submittedName>
        <fullName evidence="7">Regulatory-associated protein of mTOR isoform X2</fullName>
    </submittedName>
</protein>
<proteinExistence type="inferred from homology"/>
<keyword evidence="2" id="KW-0853">WD repeat</keyword>
<dbReference type="InterPro" id="IPR015943">
    <property type="entry name" value="WD40/YVTN_repeat-like_dom_sf"/>
</dbReference>
<gene>
    <name evidence="7" type="primary">LOC105362360</name>
</gene>
<dbReference type="GeneID" id="105362360"/>
<feature type="compositionally biased region" description="Low complexity" evidence="4">
    <location>
        <begin position="842"/>
        <end position="859"/>
    </location>
</feature>
<dbReference type="Pfam" id="PF14538">
    <property type="entry name" value="Raptor_N"/>
    <property type="match status" value="1"/>
</dbReference>
<dbReference type="GO" id="GO:0005737">
    <property type="term" value="C:cytoplasm"/>
    <property type="evidence" value="ECO:0007669"/>
    <property type="project" value="TreeGrafter"/>
</dbReference>
<evidence type="ECO:0000313" key="7">
    <source>
        <dbReference type="RefSeq" id="XP_011498097.1"/>
    </source>
</evidence>
<dbReference type="InterPro" id="IPR001680">
    <property type="entry name" value="WD40_rpt"/>
</dbReference>
<dbReference type="SUPFAM" id="SSF50978">
    <property type="entry name" value="WD40 repeat-like"/>
    <property type="match status" value="1"/>
</dbReference>
<dbReference type="SMART" id="SM01302">
    <property type="entry name" value="Raptor_N"/>
    <property type="match status" value="1"/>
</dbReference>
<feature type="region of interest" description="Disordered" evidence="4">
    <location>
        <begin position="828"/>
        <end position="892"/>
    </location>
</feature>
<keyword evidence="6" id="KW-1185">Reference proteome</keyword>
<dbReference type="Pfam" id="PF02985">
    <property type="entry name" value="HEAT"/>
    <property type="match status" value="1"/>
</dbReference>
<dbReference type="Gene3D" id="1.25.10.10">
    <property type="entry name" value="Leucine-rich Repeat Variant"/>
    <property type="match status" value="1"/>
</dbReference>
<evidence type="ECO:0000313" key="6">
    <source>
        <dbReference type="Proteomes" id="UP000695007"/>
    </source>
</evidence>
<keyword evidence="3" id="KW-0677">Repeat</keyword>
<feature type="domain" description="Raptor N-terminal CASPase-like" evidence="5">
    <location>
        <begin position="67"/>
        <end position="220"/>
    </location>
</feature>
<dbReference type="SUPFAM" id="SSF48371">
    <property type="entry name" value="ARM repeat"/>
    <property type="match status" value="1"/>
</dbReference>
<dbReference type="InterPro" id="IPR011989">
    <property type="entry name" value="ARM-like"/>
</dbReference>
<dbReference type="GO" id="GO:0030307">
    <property type="term" value="P:positive regulation of cell growth"/>
    <property type="evidence" value="ECO:0007669"/>
    <property type="project" value="TreeGrafter"/>
</dbReference>
<dbReference type="FunFam" id="1.25.10.10:FF:000276">
    <property type="entry name" value="Regulatory-associated protein of mTOR isoform 1"/>
    <property type="match status" value="1"/>
</dbReference>
<dbReference type="SMART" id="SM00320">
    <property type="entry name" value="WD40"/>
    <property type="match status" value="7"/>
</dbReference>
<dbReference type="GO" id="GO:0038202">
    <property type="term" value="P:TORC1 signaling"/>
    <property type="evidence" value="ECO:0007669"/>
    <property type="project" value="TreeGrafter"/>
</dbReference>
<dbReference type="PANTHER" id="PTHR12848:SF16">
    <property type="entry name" value="REGULATORY-ASSOCIATED PROTEIN OF MTOR"/>
    <property type="match status" value="1"/>
</dbReference>
<dbReference type="GO" id="GO:0030674">
    <property type="term" value="F:protein-macromolecule adaptor activity"/>
    <property type="evidence" value="ECO:0007669"/>
    <property type="project" value="TreeGrafter"/>
</dbReference>
<dbReference type="CTD" id="31543"/>
<dbReference type="Pfam" id="PF00400">
    <property type="entry name" value="WD40"/>
    <property type="match status" value="1"/>
</dbReference>
<dbReference type="GO" id="GO:0031931">
    <property type="term" value="C:TORC1 complex"/>
    <property type="evidence" value="ECO:0007669"/>
    <property type="project" value="InterPro"/>
</dbReference>
<reference evidence="7" key="1">
    <citation type="submission" date="2025-08" db="UniProtKB">
        <authorList>
            <consortium name="RefSeq"/>
        </authorList>
    </citation>
    <scope>IDENTIFICATION</scope>
</reference>
<sequence>MSLLVSSCACSSVRETKDEFSTAAMKSTKHLKDDEDWQLPLAFNKSRHMVTIEGVNCITQTWRMKERMKTVSVALVLCLNVGVDPPDIIKTQPCARLECWIDPLSMSPQKALETIGSNLQKQYERWQPRARYKQSLDPTVEDVKKLCTSLRRNAKEERVLFHYNGHGVPKPTSNGEIWVFNKTYTQYIPLSVYDLQTWMGAPSIYVYDCSNAGIIVDSFQQFAEQHEKEYEMEKQAIQQNRTAGTISVAAPSYKNCIQLAACTANQILPMNPDLPADIFTSCLTTPIKIALRWFVMQNTSKLVPKVSLELIDKIPGQLTDRRTMLGELNWIFTAITDTIAWNTLPRDLFQRLFRQDLLVASLFRNFLLAERVLRSYDCTPVSCPKLPPTYQHPMWQAWDLALDLCLAQLPTILESEDRFVHSPFFEEQLTAFQVWLTLGSRTRNPPEQLPIVLQVLLSQVHRLRALELLGRFLDLGPWAVNLALSVGIFPYVLKLLQSNAGELRPLLVFIWAKILAVDNTCQADLVRDNGHKYFLSVLQDTTMLSEYRTLAAFVLACIVNNYPPGQEAALQGSLVSICLEQLGDPNPLLRQWLCLCLARLWHNYDKARWCGVRDIAHEKLYTLLQDPVPEVRAASVYALGTFINSVTKRSEHANNIDQTIAMMLINTVTNDMCPLVRKELVVALQWMVLHFENSFVTLAIAEENSRRDLVVETLSSFSGMRRISSKDRLKMLYSNSTYSIDTTDGFGSDKIKRVSSVSSISSLGNNWEFVRKPCEMLGHSSLGNLPSLSYGSVYMKLWHGLCGLDNDPHPGVAIMSQNVTNHIRSQIKESSAPKEVNDTKMSSSLSLPPSPSNRNNFLSNKEESPPTANSTSDLLRSTRLPVHSSRARKPVPNTISEESDEIIGVRTPLITSQFVEWSCAQFAQPVSFDAEAESINDVESRAYHERDWRYLRNKRQRKEVQEEQIKAVNGRIESQVFHTRCPQSPDVLLFHPFDSHLAVACKDYFGIWDWHSGTKLMYHTSRGSRPSRITTLEFINSHDVTLLMVGSDDGSIRVWKNYYNMFGREPTLLTAWQALADLQPVIKGSAGLVTSWEQRSLTLAVTGDVKSVRLWDAETELKVQDIPTGADCCVTSLDTDNHDFNCYKGNMMVLGCGDGSVRLFDRRLPSTEAKIMTYREHNAWVLGAYLRKYTNSSIRLITGSSSGDIKFFDIRKNSSVNTIQTTQGITDFVMHETADIFASSTNQCISMYNISGNHLNTIKFHEGFMSTRIGPVSCLNFHPHRVVLAAGCIDSTVTAYSSEHRR</sequence>
<feature type="compositionally biased region" description="Polar residues" evidence="4">
    <location>
        <begin position="866"/>
        <end position="875"/>
    </location>
</feature>
<dbReference type="InterPro" id="IPR036322">
    <property type="entry name" value="WD40_repeat_dom_sf"/>
</dbReference>
<name>A0AAJ6YHC8_9HYME</name>
<dbReference type="Proteomes" id="UP000695007">
    <property type="component" value="Unplaced"/>
</dbReference>